<gene>
    <name evidence="10" type="primary">mch</name>
    <name evidence="11" type="ORF">HSB1_31310</name>
</gene>
<keyword evidence="7 10" id="KW-0378">Hydrolase</keyword>
<evidence type="ECO:0000256" key="6">
    <source>
        <dbReference type="ARBA" id="ARBA00022563"/>
    </source>
</evidence>
<dbReference type="Gene3D" id="3.30.1030.10">
    <property type="entry name" value="Methenyltetrahydromethanopterin Cyclohydrolase, Chain A, domain 2"/>
    <property type="match status" value="1"/>
</dbReference>
<accession>J3A025</accession>
<comment type="caution">
    <text evidence="11">The sequence shown here is derived from an EMBL/GenBank/DDBJ whole genome shotgun (WGS) entry which is preliminary data.</text>
</comment>
<evidence type="ECO:0000256" key="8">
    <source>
        <dbReference type="ARBA" id="ARBA00030468"/>
    </source>
</evidence>
<dbReference type="NCBIfam" id="TIGR03120">
    <property type="entry name" value="one_C_mch"/>
    <property type="match status" value="1"/>
</dbReference>
<comment type="similarity">
    <text evidence="2 10">Belongs to the MCH family.</text>
</comment>
<sequence>MASRRLTNPKGETAESDSMDSINRMAIELVDEAIDFADELNIAAYELDSEATVLDFGVEADGGMEAGLLLAEIQTAGLATVQTRMDELGGAPLPYVELSTDHPGIALLGSQKAGWELEFEHFEGLGSGPARALVGQETDFERLGYYDEFDLTVLAVESVTLPDDEVAEHVADLAGVNPSAVFLPTFPVGSMVGSVTTAARAAELAVFRLMELGYDPLDVVSASASAPVAPVSYDEGVAMGRTNDALAYAGQVYLHVREDFDRFDEVVSTAADEYGTPFYDIFEDADWDFYDVPETVFAPAQVTIDVANGPTYVHGETDEALVADSFGL</sequence>
<organism evidence="11 12">
    <name type="scientific">Halogranum salarium B-1</name>
    <dbReference type="NCBI Taxonomy" id="1210908"/>
    <lineage>
        <taxon>Archaea</taxon>
        <taxon>Methanobacteriati</taxon>
        <taxon>Methanobacteriota</taxon>
        <taxon>Stenosarchaea group</taxon>
        <taxon>Halobacteria</taxon>
        <taxon>Halobacteriales</taxon>
        <taxon>Haloferacaceae</taxon>
    </lineage>
</organism>
<evidence type="ECO:0000313" key="11">
    <source>
        <dbReference type="EMBL" id="EJN58653.1"/>
    </source>
</evidence>
<reference evidence="11 12" key="1">
    <citation type="journal article" date="2012" name="J. Bacteriol.">
        <title>Draft Genome Sequence of the Extremely Halophilic Archaeon Halogranum salarium B-1T.</title>
        <authorList>
            <person name="Kim K.K."/>
            <person name="Lee K.C."/>
            <person name="Lee J.S."/>
        </authorList>
    </citation>
    <scope>NUCLEOTIDE SEQUENCE [LARGE SCALE GENOMIC DNA]</scope>
    <source>
        <strain evidence="11 12">B-1</strain>
    </source>
</reference>
<evidence type="ECO:0000313" key="12">
    <source>
        <dbReference type="Proteomes" id="UP000007813"/>
    </source>
</evidence>
<protein>
    <recommendedName>
        <fullName evidence="4 10">Methenyltetrahydromethanopterin cyclohydrolase</fullName>
        <ecNumber evidence="3 10">3.5.4.27</ecNumber>
    </recommendedName>
    <alternativeName>
        <fullName evidence="8 10">Methenyl-H4MPT cyclohydrolase</fullName>
    </alternativeName>
</protein>
<comment type="function">
    <text evidence="10">Catalyzes the hydrolysis of methenyl-H(4)MPT(+) to 5-formyl-H(4)MPT.</text>
</comment>
<evidence type="ECO:0000256" key="5">
    <source>
        <dbReference type="ARBA" id="ARBA00022490"/>
    </source>
</evidence>
<dbReference type="EMBL" id="ALJD01000008">
    <property type="protein sequence ID" value="EJN58653.1"/>
    <property type="molecule type" value="Genomic_DNA"/>
</dbReference>
<evidence type="ECO:0000256" key="1">
    <source>
        <dbReference type="ARBA" id="ARBA00004496"/>
    </source>
</evidence>
<name>J3A025_9EURY</name>
<proteinExistence type="inferred from homology"/>
<keyword evidence="6 10" id="KW-0554">One-carbon metabolism</keyword>
<dbReference type="GO" id="GO:0006730">
    <property type="term" value="P:one-carbon metabolic process"/>
    <property type="evidence" value="ECO:0007669"/>
    <property type="project" value="UniProtKB-UniRule"/>
</dbReference>
<dbReference type="AlphaFoldDB" id="J3A025"/>
<dbReference type="EC" id="3.5.4.27" evidence="3 10"/>
<dbReference type="Proteomes" id="UP000007813">
    <property type="component" value="Unassembled WGS sequence"/>
</dbReference>
<evidence type="ECO:0000256" key="9">
    <source>
        <dbReference type="ARBA" id="ARBA00048684"/>
    </source>
</evidence>
<dbReference type="Pfam" id="PF02289">
    <property type="entry name" value="MCH"/>
    <property type="match status" value="1"/>
</dbReference>
<evidence type="ECO:0000256" key="10">
    <source>
        <dbReference type="HAMAP-Rule" id="MF_00486"/>
    </source>
</evidence>
<evidence type="ECO:0000256" key="3">
    <source>
        <dbReference type="ARBA" id="ARBA00012765"/>
    </source>
</evidence>
<evidence type="ECO:0000256" key="4">
    <source>
        <dbReference type="ARBA" id="ARBA00020597"/>
    </source>
</evidence>
<dbReference type="HAMAP" id="MF_00486">
    <property type="entry name" value="McH"/>
    <property type="match status" value="1"/>
</dbReference>
<keyword evidence="5 10" id="KW-0963">Cytoplasm</keyword>
<dbReference type="PATRIC" id="fig|1210908.3.peg.2998"/>
<comment type="subcellular location">
    <subcellularLocation>
        <location evidence="1 10">Cytoplasm</location>
    </subcellularLocation>
</comment>
<dbReference type="Gene3D" id="3.10.340.11">
    <property type="entry name" value="Methenyltetrahydromethanopterin Cyclohydrolase, Chain A, domain 1"/>
    <property type="match status" value="1"/>
</dbReference>
<dbReference type="GO" id="GO:0005737">
    <property type="term" value="C:cytoplasm"/>
    <property type="evidence" value="ECO:0007669"/>
    <property type="project" value="UniProtKB-SubCell"/>
</dbReference>
<dbReference type="GO" id="GO:0018759">
    <property type="term" value="F:methenyltetrahydromethanopterin cyclohydrolase activity"/>
    <property type="evidence" value="ECO:0007669"/>
    <property type="project" value="UniProtKB-UniRule"/>
</dbReference>
<dbReference type="SUPFAM" id="SSF56199">
    <property type="entry name" value="Methenyltetrahydromethanopterin cyclohydrolase"/>
    <property type="match status" value="1"/>
</dbReference>
<dbReference type="eggNOG" id="arCOG02675">
    <property type="taxonomic scope" value="Archaea"/>
</dbReference>
<dbReference type="InterPro" id="IPR003209">
    <property type="entry name" value="METHMP_CycHdrlase"/>
</dbReference>
<evidence type="ECO:0000256" key="2">
    <source>
        <dbReference type="ARBA" id="ARBA00006902"/>
    </source>
</evidence>
<comment type="catalytic activity">
    <reaction evidence="9 10">
        <text>5,10-methenyl-5,6,7,8-tetrahydromethanopterin + H2O = N(5)-formyl-5,6,7,8-tetrahydromethanopterin + H(+)</text>
        <dbReference type="Rhea" id="RHEA:19053"/>
        <dbReference type="ChEBI" id="CHEBI:15377"/>
        <dbReference type="ChEBI" id="CHEBI:15378"/>
        <dbReference type="ChEBI" id="CHEBI:58018"/>
        <dbReference type="ChEBI" id="CHEBI:58337"/>
        <dbReference type="EC" id="3.5.4.27"/>
    </reaction>
</comment>
<evidence type="ECO:0000256" key="7">
    <source>
        <dbReference type="ARBA" id="ARBA00022801"/>
    </source>
</evidence>